<evidence type="ECO:0008006" key="3">
    <source>
        <dbReference type="Google" id="ProtNLM"/>
    </source>
</evidence>
<dbReference type="Proteomes" id="UP001642484">
    <property type="component" value="Unassembled WGS sequence"/>
</dbReference>
<proteinExistence type="predicted"/>
<organism evidence="1 2">
    <name type="scientific">Durusdinium trenchii</name>
    <dbReference type="NCBI Taxonomy" id="1381693"/>
    <lineage>
        <taxon>Eukaryota</taxon>
        <taxon>Sar</taxon>
        <taxon>Alveolata</taxon>
        <taxon>Dinophyceae</taxon>
        <taxon>Suessiales</taxon>
        <taxon>Symbiodiniaceae</taxon>
        <taxon>Durusdinium</taxon>
    </lineage>
</organism>
<accession>A0ABP0NX85</accession>
<dbReference type="Gene3D" id="3.30.40.10">
    <property type="entry name" value="Zinc/RING finger domain, C3HC4 (zinc finger)"/>
    <property type="match status" value="1"/>
</dbReference>
<dbReference type="EMBL" id="CAXAMN010022273">
    <property type="protein sequence ID" value="CAK9067968.1"/>
    <property type="molecule type" value="Genomic_DNA"/>
</dbReference>
<evidence type="ECO:0000313" key="1">
    <source>
        <dbReference type="EMBL" id="CAK9067968.1"/>
    </source>
</evidence>
<dbReference type="PANTHER" id="PTHR10782">
    <property type="entry name" value="ZINC FINGER MIZ DOMAIN-CONTAINING PROTEIN"/>
    <property type="match status" value="1"/>
</dbReference>
<dbReference type="InterPro" id="IPR013083">
    <property type="entry name" value="Znf_RING/FYVE/PHD"/>
</dbReference>
<protein>
    <recommendedName>
        <fullName evidence="3">SAP domain-containing protein</fullName>
    </recommendedName>
</protein>
<reference evidence="1 2" key="1">
    <citation type="submission" date="2024-02" db="EMBL/GenBank/DDBJ databases">
        <authorList>
            <person name="Chen Y."/>
            <person name="Shah S."/>
            <person name="Dougan E. K."/>
            <person name="Thang M."/>
            <person name="Chan C."/>
        </authorList>
    </citation>
    <scope>NUCLEOTIDE SEQUENCE [LARGE SCALE GENOMIC DNA]</scope>
</reference>
<name>A0ABP0NX85_9DINO</name>
<keyword evidence="2" id="KW-1185">Reference proteome</keyword>
<comment type="caution">
    <text evidence="1">The sequence shown here is derived from an EMBL/GenBank/DDBJ whole genome shotgun (WGS) entry which is preliminary data.</text>
</comment>
<gene>
    <name evidence="1" type="ORF">CCMP2556_LOCUS33381</name>
</gene>
<evidence type="ECO:0000313" key="2">
    <source>
        <dbReference type="Proteomes" id="UP001642484"/>
    </source>
</evidence>
<dbReference type="PANTHER" id="PTHR10782:SF4">
    <property type="entry name" value="TONALLI, ISOFORM E"/>
    <property type="match status" value="1"/>
</dbReference>
<sequence length="378" mass="42675">MACERSKLSALSLPLLQGLCRAKGLSVEKGANKADIVERLLSKRRPKEAEEPVSKVAKIEKTAEEKKLVFQSSVPGLDAQVQSFRVLRCVCCSVIFNLEKVQYRGDAQSFWCPSCRFRAMDPFNEVPADGVLHCALLGVSGYDFEVNVPKLQEWRDAGETVWLRMLQVDSKELFQVWPEELLVEADGCQLFRIAPPEKGHRRRDVPQDLTTLLRTGNNAFRLRFPEAQGLALGLVRAVPKAPRRLCMEVARQEPRAARAGLMALLRDSEEAEEDGLEYVASRRLSLLCPVALERVERPARGRRCRHLRCFGLAAYCRSNYGMAAFNNRPNLKAGAVLCATSAFDRKSFWWMALSKRSLNRPRRTVKRSSSHRMARGSQ</sequence>